<dbReference type="AlphaFoldDB" id="A0A5C2RS07"/>
<feature type="domain" description="MRB1590-like C-terminal" evidence="4">
    <location>
        <begin position="565"/>
        <end position="650"/>
    </location>
</feature>
<dbReference type="InterPro" id="IPR046834">
    <property type="entry name" value="ABC_ATPase_C"/>
</dbReference>
<gene>
    <name evidence="5" type="ORF">L227DRAFT_556213</name>
</gene>
<dbReference type="STRING" id="1328759.A0A5C2RS07"/>
<dbReference type="Pfam" id="PF20446">
    <property type="entry name" value="ABC_N"/>
    <property type="match status" value="1"/>
</dbReference>
<dbReference type="Pfam" id="PF21117">
    <property type="entry name" value="MRB1590_C"/>
    <property type="match status" value="1"/>
</dbReference>
<dbReference type="OrthoDB" id="189459at2759"/>
<evidence type="ECO:0000259" key="3">
    <source>
        <dbReference type="Pfam" id="PF20446"/>
    </source>
</evidence>
<dbReference type="Pfam" id="PF09818">
    <property type="entry name" value="ABC_ATPase"/>
    <property type="match status" value="1"/>
</dbReference>
<sequence>MSGRGAYYKQLYGGGGNRGRGRGRGHGASPVQRANFTARDAPAPGDSNNAHPSKRIRTGSTTFKHGLGNDLLRIARALGGKPYPAYRDLQGSWALQDCLLYVDHVQADPYAPPSKLALRVPHSVASFPAALFSNRTRTVAFCDYVTRHVCSIIEQLGGPVRSSRNTSWSSPKGGQITVDRPGQQVLERSSVVLYPEDLTGGAEGGIELRFCVSLPAQGRTILGDVAYELFSKTIPALANHLKCDTYDPRDIESFINSIEDQEDLRRQATASGLIAFVPNGAVLPRGSGASDTPMVSPDVIPFASPPHLERIFILPHCGRVSGMGIPRGITMIAGGGFHGKSTLLAALAHGCYNHIPGDGREFLVTSPNLVSIQGEDGRSITNVDISPFISELPSRTPTTSFSTQDASGSTSMAAGAVEGLELGADMLLFDEDTCATNFLIRDRRMQWLVSADPITPLVYNVRAMFRDHGVSSVLVIGGCGDYCDVADLVLEMRNYKCYDISALAKQVAQEIPSAVPEHEVATFSAVRPRQIDPYSLPNPDTKISVRRRTLVDIAHRDSTPSELGTLDLSALVQLVHDSQTRAIVAALQHIRSKSETSSAHLAEVLKSLDAVLDDEGLDGIVPRDRIDGFLARPRAVEVGMAINRLRTISFHYRTHA</sequence>
<evidence type="ECO:0000313" key="5">
    <source>
        <dbReference type="EMBL" id="RPD54458.1"/>
    </source>
</evidence>
<name>A0A5C2RS07_9APHY</name>
<accession>A0A5C2RS07</accession>
<reference evidence="5" key="1">
    <citation type="journal article" date="2018" name="Genome Biol. Evol.">
        <title>Genomics and development of Lentinus tigrinus, a white-rot wood-decaying mushroom with dimorphic fruiting bodies.</title>
        <authorList>
            <person name="Wu B."/>
            <person name="Xu Z."/>
            <person name="Knudson A."/>
            <person name="Carlson A."/>
            <person name="Chen N."/>
            <person name="Kovaka S."/>
            <person name="LaButti K."/>
            <person name="Lipzen A."/>
            <person name="Pennachio C."/>
            <person name="Riley R."/>
            <person name="Schakwitz W."/>
            <person name="Umezawa K."/>
            <person name="Ohm R.A."/>
            <person name="Grigoriev I.V."/>
            <person name="Nagy L.G."/>
            <person name="Gibbons J."/>
            <person name="Hibbett D."/>
        </authorList>
    </citation>
    <scope>NUCLEOTIDE SEQUENCE [LARGE SCALE GENOMIC DNA]</scope>
    <source>
        <strain evidence="5">ALCF2SS1-6</strain>
    </source>
</reference>
<dbReference type="InterPro" id="IPR046833">
    <property type="entry name" value="ABC_N"/>
</dbReference>
<dbReference type="PANTHER" id="PTHR38149:SF1">
    <property type="entry name" value="ATPASE"/>
    <property type="match status" value="1"/>
</dbReference>
<dbReference type="InterPro" id="IPR019195">
    <property type="entry name" value="ABC_ATPase_put"/>
</dbReference>
<evidence type="ECO:0000256" key="1">
    <source>
        <dbReference type="SAM" id="MobiDB-lite"/>
    </source>
</evidence>
<dbReference type="EMBL" id="ML122305">
    <property type="protein sequence ID" value="RPD54458.1"/>
    <property type="molecule type" value="Genomic_DNA"/>
</dbReference>
<evidence type="ECO:0000313" key="6">
    <source>
        <dbReference type="Proteomes" id="UP000313359"/>
    </source>
</evidence>
<evidence type="ECO:0000259" key="4">
    <source>
        <dbReference type="Pfam" id="PF21117"/>
    </source>
</evidence>
<evidence type="ECO:0008006" key="7">
    <source>
        <dbReference type="Google" id="ProtNLM"/>
    </source>
</evidence>
<dbReference type="InterPro" id="IPR049069">
    <property type="entry name" value="MRB1590-like_C"/>
</dbReference>
<protein>
    <recommendedName>
        <fullName evidence="7">ABC transporter ATPase</fullName>
    </recommendedName>
</protein>
<dbReference type="Proteomes" id="UP000313359">
    <property type="component" value="Unassembled WGS sequence"/>
</dbReference>
<keyword evidence="6" id="KW-1185">Reference proteome</keyword>
<feature type="domain" description="ATPase of the ABC class C-terminal" evidence="2">
    <location>
        <begin position="249"/>
        <end position="527"/>
    </location>
</feature>
<organism evidence="5 6">
    <name type="scientific">Lentinus tigrinus ALCF2SS1-6</name>
    <dbReference type="NCBI Taxonomy" id="1328759"/>
    <lineage>
        <taxon>Eukaryota</taxon>
        <taxon>Fungi</taxon>
        <taxon>Dikarya</taxon>
        <taxon>Basidiomycota</taxon>
        <taxon>Agaricomycotina</taxon>
        <taxon>Agaricomycetes</taxon>
        <taxon>Polyporales</taxon>
        <taxon>Polyporaceae</taxon>
        <taxon>Lentinus</taxon>
    </lineage>
</organism>
<evidence type="ECO:0000259" key="2">
    <source>
        <dbReference type="Pfam" id="PF09818"/>
    </source>
</evidence>
<proteinExistence type="predicted"/>
<feature type="domain" description="ATPase of the ABC class N-terminal" evidence="3">
    <location>
        <begin position="70"/>
        <end position="240"/>
    </location>
</feature>
<dbReference type="PANTHER" id="PTHR38149">
    <property type="entry name" value="ATPASE"/>
    <property type="match status" value="1"/>
</dbReference>
<feature type="region of interest" description="Disordered" evidence="1">
    <location>
        <begin position="36"/>
        <end position="59"/>
    </location>
</feature>